<protein>
    <recommendedName>
        <fullName evidence="3">DNA polymerase III subunit psi</fullName>
    </recommendedName>
</protein>
<organism evidence="1 2">
    <name type="scientific">Legionella shakespearei DSM 23087</name>
    <dbReference type="NCBI Taxonomy" id="1122169"/>
    <lineage>
        <taxon>Bacteria</taxon>
        <taxon>Pseudomonadati</taxon>
        <taxon>Pseudomonadota</taxon>
        <taxon>Gammaproteobacteria</taxon>
        <taxon>Legionellales</taxon>
        <taxon>Legionellaceae</taxon>
        <taxon>Legionella</taxon>
    </lineage>
</organism>
<dbReference type="OrthoDB" id="5638063at2"/>
<dbReference type="RefSeq" id="WP_018576589.1">
    <property type="nucleotide sequence ID" value="NZ_KB892388.1"/>
</dbReference>
<dbReference type="PATRIC" id="fig|1122169.6.peg.1856"/>
<reference evidence="1 2" key="1">
    <citation type="submission" date="2015-11" db="EMBL/GenBank/DDBJ databases">
        <title>Genomic analysis of 38 Legionella species identifies large and diverse effector repertoires.</title>
        <authorList>
            <person name="Burstein D."/>
            <person name="Amaro F."/>
            <person name="Zusman T."/>
            <person name="Lifshitz Z."/>
            <person name="Cohen O."/>
            <person name="Gilbert J.A."/>
            <person name="Pupko T."/>
            <person name="Shuman H.A."/>
            <person name="Segal G."/>
        </authorList>
    </citation>
    <scope>NUCLEOTIDE SEQUENCE [LARGE SCALE GENOMIC DNA]</scope>
    <source>
        <strain evidence="1 2">ATCC 49655</strain>
    </source>
</reference>
<evidence type="ECO:0000313" key="2">
    <source>
        <dbReference type="Proteomes" id="UP000054600"/>
    </source>
</evidence>
<dbReference type="AlphaFoldDB" id="A0A0W0YVH5"/>
<dbReference type="Proteomes" id="UP000054600">
    <property type="component" value="Unassembled WGS sequence"/>
</dbReference>
<keyword evidence="2" id="KW-1185">Reference proteome</keyword>
<gene>
    <name evidence="1" type="ORF">Lsha_1614</name>
</gene>
<sequence length="150" mass="17372">MYNDLTLYYLNQIGIRPWMSKEHHSALIPAQPIAEPKERPRLFILTSTRHGKTELLLRKMIHCIGLMEEQLELIQIQDLSEHWLKSVTPRALLSLGVELPDFISNALANCPIILSFSLEHLIEWPADKKKVLQDLYSFKQHLSSCNETDL</sequence>
<dbReference type="STRING" id="1122169.Lsha_1614"/>
<dbReference type="eggNOG" id="ENOG5031EMX">
    <property type="taxonomic scope" value="Bacteria"/>
</dbReference>
<proteinExistence type="predicted"/>
<evidence type="ECO:0000313" key="1">
    <source>
        <dbReference type="EMBL" id="KTD60518.1"/>
    </source>
</evidence>
<evidence type="ECO:0008006" key="3">
    <source>
        <dbReference type="Google" id="ProtNLM"/>
    </source>
</evidence>
<accession>A0A0W0YVH5</accession>
<dbReference type="EMBL" id="LNYW01000044">
    <property type="protein sequence ID" value="KTD60518.1"/>
    <property type="molecule type" value="Genomic_DNA"/>
</dbReference>
<name>A0A0W0YVH5_9GAMM</name>
<comment type="caution">
    <text evidence="1">The sequence shown here is derived from an EMBL/GenBank/DDBJ whole genome shotgun (WGS) entry which is preliminary data.</text>
</comment>